<evidence type="ECO:0000256" key="1">
    <source>
        <dbReference type="SAM" id="Phobius"/>
    </source>
</evidence>
<evidence type="ECO:0000313" key="3">
    <source>
        <dbReference type="EMBL" id="EON78731.1"/>
    </source>
</evidence>
<dbReference type="Pfam" id="PF10099">
    <property type="entry name" value="RskA_C"/>
    <property type="match status" value="1"/>
</dbReference>
<dbReference type="STRING" id="1232681.ADIS_0628"/>
<keyword evidence="4" id="KW-1185">Reference proteome</keyword>
<comment type="caution">
    <text evidence="3">The sequence shown here is derived from an EMBL/GenBank/DDBJ whole genome shotgun (WGS) entry which is preliminary data.</text>
</comment>
<dbReference type="InterPro" id="IPR051474">
    <property type="entry name" value="Anti-sigma-K/W_factor"/>
</dbReference>
<dbReference type="PANTHER" id="PTHR37461:SF1">
    <property type="entry name" value="ANTI-SIGMA-K FACTOR RSKA"/>
    <property type="match status" value="1"/>
</dbReference>
<keyword evidence="1" id="KW-0472">Membrane</keyword>
<dbReference type="InterPro" id="IPR018764">
    <property type="entry name" value="RskA_C"/>
</dbReference>
<dbReference type="AlphaFoldDB" id="R7ZX46"/>
<accession>R7ZX46</accession>
<protein>
    <recommendedName>
        <fullName evidence="2">Anti-sigma K factor RskA C-terminal domain-containing protein</fullName>
    </recommendedName>
</protein>
<dbReference type="PATRIC" id="fig|1288963.3.peg.625"/>
<proteinExistence type="predicted"/>
<dbReference type="Proteomes" id="UP000013909">
    <property type="component" value="Unassembled WGS sequence"/>
</dbReference>
<dbReference type="GO" id="GO:0016989">
    <property type="term" value="F:sigma factor antagonist activity"/>
    <property type="evidence" value="ECO:0007669"/>
    <property type="project" value="TreeGrafter"/>
</dbReference>
<feature type="transmembrane region" description="Helical" evidence="1">
    <location>
        <begin position="105"/>
        <end position="125"/>
    </location>
</feature>
<dbReference type="EMBL" id="AQHR01000022">
    <property type="protein sequence ID" value="EON78731.1"/>
    <property type="molecule type" value="Genomic_DNA"/>
</dbReference>
<dbReference type="OrthoDB" id="1420916at2"/>
<dbReference type="GO" id="GO:0006417">
    <property type="term" value="P:regulation of translation"/>
    <property type="evidence" value="ECO:0007669"/>
    <property type="project" value="TreeGrafter"/>
</dbReference>
<keyword evidence="1" id="KW-1133">Transmembrane helix</keyword>
<name>R7ZX46_9BACT</name>
<organism evidence="3 4">
    <name type="scientific">Lunatimonas lonarensis</name>
    <dbReference type="NCBI Taxonomy" id="1232681"/>
    <lineage>
        <taxon>Bacteria</taxon>
        <taxon>Pseudomonadati</taxon>
        <taxon>Bacteroidota</taxon>
        <taxon>Cytophagia</taxon>
        <taxon>Cytophagales</taxon>
        <taxon>Cyclobacteriaceae</taxon>
    </lineage>
</organism>
<evidence type="ECO:0000313" key="4">
    <source>
        <dbReference type="Proteomes" id="UP000013909"/>
    </source>
</evidence>
<feature type="domain" description="Anti-sigma K factor RskA C-terminal" evidence="2">
    <location>
        <begin position="110"/>
        <end position="265"/>
    </location>
</feature>
<reference evidence="3 4" key="1">
    <citation type="submission" date="2013-02" db="EMBL/GenBank/DDBJ databases">
        <title>A novel strain isolated from Lonar lake, Maharashtra, India.</title>
        <authorList>
            <person name="Singh A."/>
        </authorList>
    </citation>
    <scope>NUCLEOTIDE SEQUENCE [LARGE SCALE GENOMIC DNA]</scope>
    <source>
        <strain evidence="3 4">AK24</strain>
    </source>
</reference>
<gene>
    <name evidence="3" type="ORF">ADIS_0628</name>
</gene>
<keyword evidence="1" id="KW-0812">Transmembrane</keyword>
<dbReference type="PANTHER" id="PTHR37461">
    <property type="entry name" value="ANTI-SIGMA-K FACTOR RSKA"/>
    <property type="match status" value="1"/>
</dbReference>
<dbReference type="RefSeq" id="WP_010852776.1">
    <property type="nucleotide sequence ID" value="NZ_AQHR01000022.1"/>
</dbReference>
<sequence length="275" mass="30527">MDVQAYISSGKLELFLLGELSEKEREEVLSMAKQYPEVQEELDQLEQTMFEFDLLSGHQPPSNEIKDRIFQTLDEQFFSDQESETGETAVPTETPVRPLNPWKQYAAAASLIAVLAFAVALFYAFRYFDAEQKYDTLVAQQSQLAEDLRSNQVRLESLDQQMDQLLSGNFERIFMRGEGLPMQENARVDVFWDKGSQAVFVSVNNLAAIGPDSDYQLWAIGSDGPVGIGLVNAGEKLSLQQMQATAEAGAFAITIEPKGGSPSPTLEKLVVLGEV</sequence>
<evidence type="ECO:0000259" key="2">
    <source>
        <dbReference type="Pfam" id="PF10099"/>
    </source>
</evidence>
<dbReference type="GO" id="GO:0005886">
    <property type="term" value="C:plasma membrane"/>
    <property type="evidence" value="ECO:0007669"/>
    <property type="project" value="InterPro"/>
</dbReference>